<protein>
    <recommendedName>
        <fullName evidence="4">Trimethylguanosine synthase</fullName>
    </recommendedName>
</protein>
<reference evidence="2 3" key="1">
    <citation type="journal article" date="2014" name="Nature">
        <title>The genome of the recently domesticated crop plant sugar beet (Beta vulgaris).</title>
        <authorList>
            <person name="Dohm J.C."/>
            <person name="Minoche A.E."/>
            <person name="Holtgrawe D."/>
            <person name="Capella-Gutierrez S."/>
            <person name="Zakrzewski F."/>
            <person name="Tafer H."/>
            <person name="Rupp O."/>
            <person name="Sorensen T.R."/>
            <person name="Stracke R."/>
            <person name="Reinhardt R."/>
            <person name="Goesmann A."/>
            <person name="Kraft T."/>
            <person name="Schulz B."/>
            <person name="Stadler P.F."/>
            <person name="Schmidt T."/>
            <person name="Gabaldon T."/>
            <person name="Lehrach H."/>
            <person name="Weisshaar B."/>
            <person name="Himmelbauer H."/>
        </authorList>
    </citation>
    <scope>NUCLEOTIDE SEQUENCE [LARGE SCALE GENOMIC DNA]</scope>
    <source>
        <tissue evidence="2">Taproot</tissue>
    </source>
</reference>
<evidence type="ECO:0008006" key="4">
    <source>
        <dbReference type="Google" id="ProtNLM"/>
    </source>
</evidence>
<evidence type="ECO:0000256" key="1">
    <source>
        <dbReference type="SAM" id="MobiDB-lite"/>
    </source>
</evidence>
<proteinExistence type="predicted"/>
<keyword evidence="3" id="KW-1185">Reference proteome</keyword>
<dbReference type="OrthoDB" id="194443at2759"/>
<dbReference type="InterPro" id="IPR029063">
    <property type="entry name" value="SAM-dependent_MTases_sf"/>
</dbReference>
<dbReference type="PANTHER" id="PTHR14741:SF32">
    <property type="entry name" value="TRIMETHYLGUANOSINE SYNTHASE"/>
    <property type="match status" value="1"/>
</dbReference>
<dbReference type="Proteomes" id="UP000035740">
    <property type="component" value="Unassembled WGS sequence"/>
</dbReference>
<name>A0A0J8B068_BETVV</name>
<gene>
    <name evidence="2" type="ORF">BVRB_033040</name>
</gene>
<dbReference type="AlphaFoldDB" id="A0A0J8B068"/>
<dbReference type="GO" id="GO:0071164">
    <property type="term" value="F:RNA cap trimethylguanosine synthase activity"/>
    <property type="evidence" value="ECO:0007669"/>
    <property type="project" value="TreeGrafter"/>
</dbReference>
<dbReference type="Gene3D" id="3.40.50.150">
    <property type="entry name" value="Vaccinia Virus protein VP39"/>
    <property type="match status" value="1"/>
</dbReference>
<accession>A0A0J8B068</accession>
<organism evidence="2 3">
    <name type="scientific">Beta vulgaris subsp. vulgaris</name>
    <name type="common">Beet</name>
    <dbReference type="NCBI Taxonomy" id="3555"/>
    <lineage>
        <taxon>Eukaryota</taxon>
        <taxon>Viridiplantae</taxon>
        <taxon>Streptophyta</taxon>
        <taxon>Embryophyta</taxon>
        <taxon>Tracheophyta</taxon>
        <taxon>Spermatophyta</taxon>
        <taxon>Magnoliopsida</taxon>
        <taxon>eudicotyledons</taxon>
        <taxon>Gunneridae</taxon>
        <taxon>Pentapetalae</taxon>
        <taxon>Caryophyllales</taxon>
        <taxon>Chenopodiaceae</taxon>
        <taxon>Betoideae</taxon>
        <taxon>Beta</taxon>
    </lineage>
</organism>
<dbReference type="PANTHER" id="PTHR14741">
    <property type="entry name" value="S-ADENOSYLMETHIONINE-DEPENDENT METHYLTRANSFERASE RELATED"/>
    <property type="match status" value="1"/>
</dbReference>
<evidence type="ECO:0000313" key="2">
    <source>
        <dbReference type="EMBL" id="KMS93283.1"/>
    </source>
</evidence>
<feature type="non-terminal residue" evidence="2">
    <location>
        <position position="1"/>
    </location>
</feature>
<dbReference type="GO" id="GO:0005634">
    <property type="term" value="C:nucleus"/>
    <property type="evidence" value="ECO:0007669"/>
    <property type="project" value="TreeGrafter"/>
</dbReference>
<feature type="compositionally biased region" description="Basic residues" evidence="1">
    <location>
        <begin position="22"/>
        <end position="33"/>
    </location>
</feature>
<feature type="non-terminal residue" evidence="2">
    <location>
        <position position="134"/>
    </location>
</feature>
<dbReference type="EMBL" id="KQ104628">
    <property type="protein sequence ID" value="KMS93283.1"/>
    <property type="molecule type" value="Genomic_DNA"/>
</dbReference>
<sequence length="134" mass="15198">CGDILVPFDQDGDDNQVPVPNGKKKKKQKKRKRPDYEHWSHCYKSDTAFPDYKVPEKQEIVEPTEACILQGKSLPSGVGVISLKYWRQRHLLFSRFNEGVQMDSESFYSVTPEAIAEHIAQRCQAGVVIDAFAG</sequence>
<evidence type="ECO:0000313" key="3">
    <source>
        <dbReference type="Proteomes" id="UP000035740"/>
    </source>
</evidence>
<feature type="region of interest" description="Disordered" evidence="1">
    <location>
        <begin position="1"/>
        <end position="36"/>
    </location>
</feature>